<dbReference type="InterPro" id="IPR050270">
    <property type="entry name" value="DegV_domain_contain"/>
</dbReference>
<dbReference type="OrthoDB" id="9781230at2"/>
<accession>A0A2T5RRI0</accession>
<name>A0A2T5RRI0_9FIRM</name>
<evidence type="ECO:0000256" key="1">
    <source>
        <dbReference type="ARBA" id="ARBA00023121"/>
    </source>
</evidence>
<dbReference type="RefSeq" id="WP_108137973.1">
    <property type="nucleotide sequence ID" value="NZ_QAXS01000002.1"/>
</dbReference>
<dbReference type="Gene3D" id="3.40.50.10170">
    <property type="match status" value="1"/>
</dbReference>
<dbReference type="PROSITE" id="PS51482">
    <property type="entry name" value="DEGV"/>
    <property type="match status" value="1"/>
</dbReference>
<dbReference type="SUPFAM" id="SSF82549">
    <property type="entry name" value="DAK1/DegV-like"/>
    <property type="match status" value="1"/>
</dbReference>
<dbReference type="Pfam" id="PF02645">
    <property type="entry name" value="DegV"/>
    <property type="match status" value="1"/>
</dbReference>
<dbReference type="InterPro" id="IPR043168">
    <property type="entry name" value="DegV_C"/>
</dbReference>
<dbReference type="NCBIfam" id="TIGR00762">
    <property type="entry name" value="DegV"/>
    <property type="match status" value="1"/>
</dbReference>
<comment type="caution">
    <text evidence="2">The sequence shown here is derived from an EMBL/GenBank/DDBJ whole genome shotgun (WGS) entry which is preliminary data.</text>
</comment>
<dbReference type="AlphaFoldDB" id="A0A2T5RRI0"/>
<dbReference type="InterPro" id="IPR003797">
    <property type="entry name" value="DegV"/>
</dbReference>
<sequence>MSKVKIITDSCSDLPAEIIDSYDIEFLNIEVNINNKTYYDRADLQPADFYQLLKEEENGVPRTSRITPAKFIEVYKKALAEYDQLLVIAFSSKLSGILESAVLAKKELNSTLDNELDSDRITIIDSKAASVGQGLLVYRAAKWLQEGRELDSVVEDLMADASRLEHIFAVGDLEMLKRGGRISKTRAVMANVLNIKPILHIQDGKILAHDRVRGKKRMISYLLDQIEKKADRPESQVIALTYSQNEKYALKLKAEIEARFKPKEIFISEIGAAVGSHAGPGTLAVVFKNSEKVAEPEVY</sequence>
<protein>
    <submittedName>
        <fullName evidence="2">DegV family protein with EDD domain</fullName>
    </submittedName>
</protein>
<dbReference type="Gene3D" id="3.30.1180.10">
    <property type="match status" value="1"/>
</dbReference>
<dbReference type="Proteomes" id="UP000244089">
    <property type="component" value="Unassembled WGS sequence"/>
</dbReference>
<evidence type="ECO:0000313" key="2">
    <source>
        <dbReference type="EMBL" id="PTW02753.1"/>
    </source>
</evidence>
<keyword evidence="1" id="KW-0446">Lipid-binding</keyword>
<evidence type="ECO:0000313" key="3">
    <source>
        <dbReference type="Proteomes" id="UP000244089"/>
    </source>
</evidence>
<dbReference type="GO" id="GO:0008289">
    <property type="term" value="F:lipid binding"/>
    <property type="evidence" value="ECO:0007669"/>
    <property type="project" value="UniProtKB-KW"/>
</dbReference>
<proteinExistence type="predicted"/>
<dbReference type="EMBL" id="QAXS01000002">
    <property type="protein sequence ID" value="PTW02753.1"/>
    <property type="molecule type" value="Genomic_DNA"/>
</dbReference>
<gene>
    <name evidence="2" type="ORF">C8C76_10273</name>
</gene>
<dbReference type="PANTHER" id="PTHR33434">
    <property type="entry name" value="DEGV DOMAIN-CONTAINING PROTEIN DR_1986-RELATED"/>
    <property type="match status" value="1"/>
</dbReference>
<reference evidence="2 3" key="1">
    <citation type="submission" date="2018-04" db="EMBL/GenBank/DDBJ databases">
        <title>Subsurface microbial communities from deep shales in Ohio and West Virginia, USA.</title>
        <authorList>
            <person name="Wrighton K."/>
        </authorList>
    </citation>
    <scope>NUCLEOTIDE SEQUENCE [LARGE SCALE GENOMIC DNA]</scope>
    <source>
        <strain evidence="2 3">WC1</strain>
    </source>
</reference>
<organism evidence="2 3">
    <name type="scientific">Halanaerobium saccharolyticum</name>
    <dbReference type="NCBI Taxonomy" id="43595"/>
    <lineage>
        <taxon>Bacteria</taxon>
        <taxon>Bacillati</taxon>
        <taxon>Bacillota</taxon>
        <taxon>Clostridia</taxon>
        <taxon>Halanaerobiales</taxon>
        <taxon>Halanaerobiaceae</taxon>
        <taxon>Halanaerobium</taxon>
    </lineage>
</organism>
<dbReference type="PANTHER" id="PTHR33434:SF2">
    <property type="entry name" value="FATTY ACID-BINDING PROTEIN TM_1468"/>
    <property type="match status" value="1"/>
</dbReference>